<dbReference type="Proteomes" id="UP000076858">
    <property type="component" value="Unassembled WGS sequence"/>
</dbReference>
<evidence type="ECO:0000313" key="3">
    <source>
        <dbReference type="Proteomes" id="UP000076858"/>
    </source>
</evidence>
<protein>
    <submittedName>
        <fullName evidence="2">Uncharacterized protein</fullName>
    </submittedName>
</protein>
<reference evidence="2 3" key="1">
    <citation type="submission" date="2016-03" db="EMBL/GenBank/DDBJ databases">
        <title>EvidentialGene: Evidence-directed Construction of Genes on Genomes.</title>
        <authorList>
            <person name="Gilbert D.G."/>
            <person name="Choi J.-H."/>
            <person name="Mockaitis K."/>
            <person name="Colbourne J."/>
            <person name="Pfrender M."/>
        </authorList>
    </citation>
    <scope>NUCLEOTIDE SEQUENCE [LARGE SCALE GENOMIC DNA]</scope>
    <source>
        <strain evidence="2 3">Xinb3</strain>
        <tissue evidence="2">Complete organism</tissue>
    </source>
</reference>
<keyword evidence="1" id="KW-0812">Transmembrane</keyword>
<sequence length="42" mass="4694">MLYLIKRDVRHVWPSIKDACSSILSVAPLVFGNCLTLIPLPL</sequence>
<keyword evidence="3" id="KW-1185">Reference proteome</keyword>
<feature type="transmembrane region" description="Helical" evidence="1">
    <location>
        <begin position="21"/>
        <end position="40"/>
    </location>
</feature>
<comment type="caution">
    <text evidence="2">The sequence shown here is derived from an EMBL/GenBank/DDBJ whole genome shotgun (WGS) entry which is preliminary data.</text>
</comment>
<organism evidence="2 3">
    <name type="scientific">Daphnia magna</name>
    <dbReference type="NCBI Taxonomy" id="35525"/>
    <lineage>
        <taxon>Eukaryota</taxon>
        <taxon>Metazoa</taxon>
        <taxon>Ecdysozoa</taxon>
        <taxon>Arthropoda</taxon>
        <taxon>Crustacea</taxon>
        <taxon>Branchiopoda</taxon>
        <taxon>Diplostraca</taxon>
        <taxon>Cladocera</taxon>
        <taxon>Anomopoda</taxon>
        <taxon>Daphniidae</taxon>
        <taxon>Daphnia</taxon>
    </lineage>
</organism>
<evidence type="ECO:0000256" key="1">
    <source>
        <dbReference type="SAM" id="Phobius"/>
    </source>
</evidence>
<name>A0A162QHY3_9CRUS</name>
<keyword evidence="1" id="KW-1133">Transmembrane helix</keyword>
<keyword evidence="1" id="KW-0472">Membrane</keyword>
<dbReference type="EMBL" id="LRGB01000334">
    <property type="protein sequence ID" value="KZS19703.1"/>
    <property type="molecule type" value="Genomic_DNA"/>
</dbReference>
<gene>
    <name evidence="2" type="ORF">APZ42_013782</name>
</gene>
<evidence type="ECO:0000313" key="2">
    <source>
        <dbReference type="EMBL" id="KZS19703.1"/>
    </source>
</evidence>
<proteinExistence type="predicted"/>
<dbReference type="AlphaFoldDB" id="A0A162QHY3"/>
<accession>A0A162QHY3</accession>